<protein>
    <submittedName>
        <fullName evidence="4">Nitrate ABC transporter substrate-binding protein</fullName>
    </submittedName>
</protein>
<dbReference type="CDD" id="cd08517">
    <property type="entry name" value="PBP2_NikA_DppA_OppA_like_13"/>
    <property type="match status" value="1"/>
</dbReference>
<evidence type="ECO:0000256" key="1">
    <source>
        <dbReference type="ARBA" id="ARBA00005695"/>
    </source>
</evidence>
<comment type="similarity">
    <text evidence="1">Belongs to the bacterial solute-binding protein 5 family.</text>
</comment>
<dbReference type="STRING" id="1777138.AWB77_01047"/>
<dbReference type="PANTHER" id="PTHR30290">
    <property type="entry name" value="PERIPLASMIC BINDING COMPONENT OF ABC TRANSPORTER"/>
    <property type="match status" value="1"/>
</dbReference>
<dbReference type="Proteomes" id="UP000054903">
    <property type="component" value="Unassembled WGS sequence"/>
</dbReference>
<gene>
    <name evidence="4" type="ORF">AWB77_01047</name>
</gene>
<dbReference type="GO" id="GO:0015833">
    <property type="term" value="P:peptide transport"/>
    <property type="evidence" value="ECO:0007669"/>
    <property type="project" value="TreeGrafter"/>
</dbReference>
<keyword evidence="5" id="KW-1185">Reference proteome</keyword>
<dbReference type="InterPro" id="IPR039424">
    <property type="entry name" value="SBP_5"/>
</dbReference>
<dbReference type="PANTHER" id="PTHR30290:SF38">
    <property type="entry name" value="D,D-DIPEPTIDE-BINDING PERIPLASMIC PROTEIN DDPA-RELATED"/>
    <property type="match status" value="1"/>
</dbReference>
<comment type="caution">
    <text evidence="4">The sequence shown here is derived from an EMBL/GenBank/DDBJ whole genome shotgun (WGS) entry which is preliminary data.</text>
</comment>
<dbReference type="GO" id="GO:1904680">
    <property type="term" value="F:peptide transmembrane transporter activity"/>
    <property type="evidence" value="ECO:0007669"/>
    <property type="project" value="TreeGrafter"/>
</dbReference>
<accession>A0A157ZST9</accession>
<evidence type="ECO:0000313" key="4">
    <source>
        <dbReference type="EMBL" id="SAK48565.1"/>
    </source>
</evidence>
<dbReference type="EMBL" id="FCNX02000002">
    <property type="protein sequence ID" value="SAK48565.1"/>
    <property type="molecule type" value="Genomic_DNA"/>
</dbReference>
<name>A0A157ZST9_9BURK</name>
<dbReference type="InterPro" id="IPR000914">
    <property type="entry name" value="SBP_5_dom"/>
</dbReference>
<organism evidence="4 5">
    <name type="scientific">Caballeronia fortuita</name>
    <dbReference type="NCBI Taxonomy" id="1777138"/>
    <lineage>
        <taxon>Bacteria</taxon>
        <taxon>Pseudomonadati</taxon>
        <taxon>Pseudomonadota</taxon>
        <taxon>Betaproteobacteria</taxon>
        <taxon>Burkholderiales</taxon>
        <taxon>Burkholderiaceae</taxon>
        <taxon>Caballeronia</taxon>
    </lineage>
</organism>
<dbReference type="Gene3D" id="3.10.105.10">
    <property type="entry name" value="Dipeptide-binding Protein, Domain 3"/>
    <property type="match status" value="1"/>
</dbReference>
<feature type="domain" description="Solute-binding protein family 5" evidence="3">
    <location>
        <begin position="437"/>
        <end position="799"/>
    </location>
</feature>
<dbReference type="SUPFAM" id="SSF53850">
    <property type="entry name" value="Periplasmic binding protein-like II"/>
    <property type="match status" value="2"/>
</dbReference>
<reference evidence="4" key="1">
    <citation type="submission" date="2016-01" db="EMBL/GenBank/DDBJ databases">
        <authorList>
            <person name="Peeters C."/>
        </authorList>
    </citation>
    <scope>NUCLEOTIDE SEQUENCE</scope>
    <source>
        <strain evidence="4">LMG 29320</strain>
    </source>
</reference>
<dbReference type="Pfam" id="PF00496">
    <property type="entry name" value="SBP_bac_5"/>
    <property type="match status" value="1"/>
</dbReference>
<proteinExistence type="inferred from homology"/>
<evidence type="ECO:0000256" key="2">
    <source>
        <dbReference type="ARBA" id="ARBA00022729"/>
    </source>
</evidence>
<dbReference type="Gene3D" id="3.40.190.10">
    <property type="entry name" value="Periplasmic binding protein-like II"/>
    <property type="match status" value="2"/>
</dbReference>
<keyword evidence="2" id="KW-0732">Signal</keyword>
<evidence type="ECO:0000313" key="5">
    <source>
        <dbReference type="Proteomes" id="UP000054903"/>
    </source>
</evidence>
<dbReference type="AlphaFoldDB" id="A0A157ZST9"/>
<dbReference type="Gene3D" id="3.40.190.270">
    <property type="match status" value="1"/>
</dbReference>
<evidence type="ECO:0000259" key="3">
    <source>
        <dbReference type="Pfam" id="PF00496"/>
    </source>
</evidence>
<sequence>MSRIWYTRCPAPTPFGIAAQRGTLQAEFAAEGIDVKALQDADDPLVRRSHFTHAQPWSFRQGGNIPALWARAQGSDTRLIGLTWVDEFQALITLDTRLQPTRASLAGRRFGLPLNTRAQAVDFHRATALRGFSSLLHAADTTLDDVQLVDLPHAPRGLADAKPADHLPVGAWLDAQRAHEFAREAEALLRAEADVVFVKGATGLDIANVLGARVLIDISAHRDRRAHANNGTPRPLTVDAQLLRERPDLVERVLERTLDAAAWARGHPAEIAAYVAREVRCAEHWISRAYACGLHRQLELALDPDALDALAHFKDFLLHHAFLPADFDFDGWVDAAPLEAVIARRRAQEAEAVCLMDFPLHRLPMNRLPIRRALLVVATSLACMTHGALAQTRGGTLNFVVTPEPTALVDLATTAVNVLKVSPKVVEGLLDYDYQFKPRPSLATSWEVADNGERYVFHLRQGVKWQDGKPFTSADVAWSLQTLRTVHPRAKTTFANVSAIDTPDASTVVITLAKPAPYLIRAFSASETPILPKHLYEGRDVLSNPANNAPVGTGPFRFVKWVRGSYIEYVRNDDYWDKGKPYLDKLIVKVIADPAARAVALENGSVDLGADTPVPLADLARLKADPKLGIETRGYEFQAGVARMEFNLDQPVLKNLKVRQAIASAIDREVIRKVVYYGYATASASPLMPGNPYYDPAPTPYPFDLARANALLDEAGYPRRADGTRFALTVDPLPIGDLPSRTAEYVKSALNRVGITVTIRTQDLPAYLKRIYTDRDFDFSINGMSNLFDPVVGVARLYTTDNFRPGVPFTNGSHYSNPMIDRLFADAAQESDETNRKQYFAQIQRILVKDLPDLNLVSPQYVTVYSRDVRNHTTSPDGTAASFADVWLQR</sequence>